<feature type="region of interest" description="Disordered" evidence="1">
    <location>
        <begin position="23"/>
        <end position="52"/>
    </location>
</feature>
<organism evidence="2 3">
    <name type="scientific">Fictibacillus barbaricus</name>
    <dbReference type="NCBI Taxonomy" id="182136"/>
    <lineage>
        <taxon>Bacteria</taxon>
        <taxon>Bacillati</taxon>
        <taxon>Bacillota</taxon>
        <taxon>Bacilli</taxon>
        <taxon>Bacillales</taxon>
        <taxon>Fictibacillaceae</taxon>
        <taxon>Fictibacillus</taxon>
    </lineage>
</organism>
<name>A0ABU1TVB9_9BACL</name>
<feature type="compositionally biased region" description="Basic and acidic residues" evidence="1">
    <location>
        <begin position="26"/>
        <end position="36"/>
    </location>
</feature>
<gene>
    <name evidence="2" type="ORF">J2X07_000127</name>
</gene>
<dbReference type="PROSITE" id="PS51257">
    <property type="entry name" value="PROKAR_LIPOPROTEIN"/>
    <property type="match status" value="1"/>
</dbReference>
<evidence type="ECO:0008006" key="4">
    <source>
        <dbReference type="Google" id="ProtNLM"/>
    </source>
</evidence>
<dbReference type="RefSeq" id="WP_310255557.1">
    <property type="nucleotide sequence ID" value="NZ_JAVDWA010000001.1"/>
</dbReference>
<dbReference type="Pfam" id="PF13798">
    <property type="entry name" value="PCYCGC"/>
    <property type="match status" value="1"/>
</dbReference>
<keyword evidence="3" id="KW-1185">Reference proteome</keyword>
<evidence type="ECO:0000313" key="3">
    <source>
        <dbReference type="Proteomes" id="UP001258181"/>
    </source>
</evidence>
<reference evidence="2 3" key="1">
    <citation type="submission" date="2023-07" db="EMBL/GenBank/DDBJ databases">
        <title>Sorghum-associated microbial communities from plants grown in Nebraska, USA.</title>
        <authorList>
            <person name="Schachtman D."/>
        </authorList>
    </citation>
    <scope>NUCLEOTIDE SEQUENCE [LARGE SCALE GENOMIC DNA]</scope>
    <source>
        <strain evidence="2 3">BE211</strain>
    </source>
</reference>
<dbReference type="Proteomes" id="UP001258181">
    <property type="component" value="Unassembled WGS sequence"/>
</dbReference>
<dbReference type="EMBL" id="JAVDWA010000001">
    <property type="protein sequence ID" value="MDR7071152.1"/>
    <property type="molecule type" value="Genomic_DNA"/>
</dbReference>
<accession>A0ABU1TVB9</accession>
<comment type="caution">
    <text evidence="2">The sequence shown here is derived from an EMBL/GenBank/DDBJ whole genome shotgun (WGS) entry which is preliminary data.</text>
</comment>
<sequence>MKKKKIILTMTLTAGFLISGCGNQNDNEHQKHEEHTQQSQEKSSHNKHTQHTANGDIQELTSSMDHLPAFLEKQPKEIASVYAAVPHYKNVLESMPCYCGCGESAGHKNNYDCFIADNKEDGKIVWDDHGTKCGTCLEIAAYSMQQAEEGKSTLEIRKTIDEKYKEGYAKPTPTPLPAS</sequence>
<evidence type="ECO:0000256" key="1">
    <source>
        <dbReference type="SAM" id="MobiDB-lite"/>
    </source>
</evidence>
<dbReference type="InterPro" id="IPR025673">
    <property type="entry name" value="PCYCGC"/>
</dbReference>
<evidence type="ECO:0000313" key="2">
    <source>
        <dbReference type="EMBL" id="MDR7071152.1"/>
    </source>
</evidence>
<protein>
    <recommendedName>
        <fullName evidence="4">Lipoprotein</fullName>
    </recommendedName>
</protein>
<proteinExistence type="predicted"/>